<organism evidence="1 2">
    <name type="scientific">Romanomermis culicivorax</name>
    <name type="common">Nematode worm</name>
    <dbReference type="NCBI Taxonomy" id="13658"/>
    <lineage>
        <taxon>Eukaryota</taxon>
        <taxon>Metazoa</taxon>
        <taxon>Ecdysozoa</taxon>
        <taxon>Nematoda</taxon>
        <taxon>Enoplea</taxon>
        <taxon>Dorylaimia</taxon>
        <taxon>Mermithida</taxon>
        <taxon>Mermithoidea</taxon>
        <taxon>Mermithidae</taxon>
        <taxon>Romanomermis</taxon>
    </lineage>
</organism>
<dbReference type="Proteomes" id="UP000887565">
    <property type="component" value="Unplaced"/>
</dbReference>
<name>A0A915J420_ROMCU</name>
<dbReference type="AlphaFoldDB" id="A0A915J420"/>
<reference evidence="2" key="1">
    <citation type="submission" date="2022-11" db="UniProtKB">
        <authorList>
            <consortium name="WormBaseParasite"/>
        </authorList>
    </citation>
    <scope>IDENTIFICATION</scope>
</reference>
<protein>
    <submittedName>
        <fullName evidence="2">Uncharacterized protein</fullName>
    </submittedName>
</protein>
<keyword evidence="1" id="KW-1185">Reference proteome</keyword>
<proteinExistence type="predicted"/>
<evidence type="ECO:0000313" key="2">
    <source>
        <dbReference type="WBParaSite" id="nRc.2.0.1.t21171-RA"/>
    </source>
</evidence>
<accession>A0A915J420</accession>
<sequence length="135" mass="15690">MLSDVVNILRSHNHKDKFKKKKCNFLGEKYDIARKDLSAKRFPHIPVIGEEPPTWKDLEKIDKEELAHTLACYRNAVDTHSVRTYVDLDNGYIPSSRIKRRLAGVVIFVLARQTNCCDDRKEKRHLCAEKNLGTR</sequence>
<dbReference type="WBParaSite" id="nRc.2.0.1.t21171-RA">
    <property type="protein sequence ID" value="nRc.2.0.1.t21171-RA"/>
    <property type="gene ID" value="nRc.2.0.1.g21171"/>
</dbReference>
<evidence type="ECO:0000313" key="1">
    <source>
        <dbReference type="Proteomes" id="UP000887565"/>
    </source>
</evidence>